<evidence type="ECO:0000313" key="1">
    <source>
        <dbReference type="EMBL" id="KAF9439507.1"/>
    </source>
</evidence>
<dbReference type="EMBL" id="MU154104">
    <property type="protein sequence ID" value="KAF9439507.1"/>
    <property type="molecule type" value="Genomic_DNA"/>
</dbReference>
<keyword evidence="2" id="KW-1185">Reference proteome</keyword>
<protein>
    <submittedName>
        <fullName evidence="1">Uncharacterized protein</fullName>
    </submittedName>
</protein>
<organism evidence="1 2">
    <name type="scientific">Macrolepiota fuliginosa MF-IS2</name>
    <dbReference type="NCBI Taxonomy" id="1400762"/>
    <lineage>
        <taxon>Eukaryota</taxon>
        <taxon>Fungi</taxon>
        <taxon>Dikarya</taxon>
        <taxon>Basidiomycota</taxon>
        <taxon>Agaricomycotina</taxon>
        <taxon>Agaricomycetes</taxon>
        <taxon>Agaricomycetidae</taxon>
        <taxon>Agaricales</taxon>
        <taxon>Agaricineae</taxon>
        <taxon>Agaricaceae</taxon>
        <taxon>Macrolepiota</taxon>
    </lineage>
</organism>
<dbReference type="AlphaFoldDB" id="A0A9P6BUR0"/>
<name>A0A9P6BUR0_9AGAR</name>
<comment type="caution">
    <text evidence="1">The sequence shown here is derived from an EMBL/GenBank/DDBJ whole genome shotgun (WGS) entry which is preliminary data.</text>
</comment>
<sequence length="109" mass="11936">MLGSLIQSPLESKRIRVAVKPYDEPLRKGEILTFSLCRSGDRSRRLWLTGIAVCGTSSDLLRHLQSDVGSLETYTEFTHLKSLSIAVNALTAAGDLLIATTLCIVLHQP</sequence>
<dbReference type="OrthoDB" id="3263055at2759"/>
<proteinExistence type="predicted"/>
<evidence type="ECO:0000313" key="2">
    <source>
        <dbReference type="Proteomes" id="UP000807342"/>
    </source>
</evidence>
<gene>
    <name evidence="1" type="ORF">P691DRAFT_769570</name>
</gene>
<reference evidence="1" key="1">
    <citation type="submission" date="2020-11" db="EMBL/GenBank/DDBJ databases">
        <authorList>
            <consortium name="DOE Joint Genome Institute"/>
            <person name="Ahrendt S."/>
            <person name="Riley R."/>
            <person name="Andreopoulos W."/>
            <person name="Labutti K."/>
            <person name="Pangilinan J."/>
            <person name="Ruiz-Duenas F.J."/>
            <person name="Barrasa J.M."/>
            <person name="Sanchez-Garcia M."/>
            <person name="Camarero S."/>
            <person name="Miyauchi S."/>
            <person name="Serrano A."/>
            <person name="Linde D."/>
            <person name="Babiker R."/>
            <person name="Drula E."/>
            <person name="Ayuso-Fernandez I."/>
            <person name="Pacheco R."/>
            <person name="Padilla G."/>
            <person name="Ferreira P."/>
            <person name="Barriuso J."/>
            <person name="Kellner H."/>
            <person name="Castanera R."/>
            <person name="Alfaro M."/>
            <person name="Ramirez L."/>
            <person name="Pisabarro A.G."/>
            <person name="Kuo A."/>
            <person name="Tritt A."/>
            <person name="Lipzen A."/>
            <person name="He G."/>
            <person name="Yan M."/>
            <person name="Ng V."/>
            <person name="Cullen D."/>
            <person name="Martin F."/>
            <person name="Rosso M.-N."/>
            <person name="Henrissat B."/>
            <person name="Hibbett D."/>
            <person name="Martinez A.T."/>
            <person name="Grigoriev I.V."/>
        </authorList>
    </citation>
    <scope>NUCLEOTIDE SEQUENCE</scope>
    <source>
        <strain evidence="1">MF-IS2</strain>
    </source>
</reference>
<dbReference type="Proteomes" id="UP000807342">
    <property type="component" value="Unassembled WGS sequence"/>
</dbReference>
<accession>A0A9P6BUR0</accession>